<feature type="non-terminal residue" evidence="1">
    <location>
        <position position="66"/>
    </location>
</feature>
<keyword evidence="2" id="KW-1185">Reference proteome</keyword>
<comment type="caution">
    <text evidence="1">The sequence shown here is derived from an EMBL/GenBank/DDBJ whole genome shotgun (WGS) entry which is preliminary data.</text>
</comment>
<organism evidence="1 2">
    <name type="scientific">Datura stramonium</name>
    <name type="common">Jimsonweed</name>
    <name type="synonym">Common thornapple</name>
    <dbReference type="NCBI Taxonomy" id="4076"/>
    <lineage>
        <taxon>Eukaryota</taxon>
        <taxon>Viridiplantae</taxon>
        <taxon>Streptophyta</taxon>
        <taxon>Embryophyta</taxon>
        <taxon>Tracheophyta</taxon>
        <taxon>Spermatophyta</taxon>
        <taxon>Magnoliopsida</taxon>
        <taxon>eudicotyledons</taxon>
        <taxon>Gunneridae</taxon>
        <taxon>Pentapetalae</taxon>
        <taxon>asterids</taxon>
        <taxon>lamiids</taxon>
        <taxon>Solanales</taxon>
        <taxon>Solanaceae</taxon>
        <taxon>Solanoideae</taxon>
        <taxon>Datureae</taxon>
        <taxon>Datura</taxon>
    </lineage>
</organism>
<reference evidence="1 2" key="1">
    <citation type="journal article" date="2021" name="BMC Genomics">
        <title>Datura genome reveals duplications of psychoactive alkaloid biosynthetic genes and high mutation rate following tissue culture.</title>
        <authorList>
            <person name="Rajewski A."/>
            <person name="Carter-House D."/>
            <person name="Stajich J."/>
            <person name="Litt A."/>
        </authorList>
    </citation>
    <scope>NUCLEOTIDE SEQUENCE [LARGE SCALE GENOMIC DNA]</scope>
    <source>
        <strain evidence="1">AR-01</strain>
    </source>
</reference>
<accession>A0ABS8RTB5</accession>
<dbReference type="Proteomes" id="UP000823775">
    <property type="component" value="Unassembled WGS sequence"/>
</dbReference>
<protein>
    <submittedName>
        <fullName evidence="1">Uncharacterized protein</fullName>
    </submittedName>
</protein>
<evidence type="ECO:0000313" key="2">
    <source>
        <dbReference type="Proteomes" id="UP000823775"/>
    </source>
</evidence>
<name>A0ABS8RTB5_DATST</name>
<sequence>MTDVRGSRSFSSSSIPAMTGTGVLVDHIQHWSVGDVGCHRIRHCCRWEVVEDKGFWRVWGRDLGRR</sequence>
<gene>
    <name evidence="1" type="ORF">HAX54_001540</name>
</gene>
<dbReference type="EMBL" id="JACEIK010000106">
    <property type="protein sequence ID" value="MCD7449803.1"/>
    <property type="molecule type" value="Genomic_DNA"/>
</dbReference>
<evidence type="ECO:0000313" key="1">
    <source>
        <dbReference type="EMBL" id="MCD7449803.1"/>
    </source>
</evidence>
<proteinExistence type="predicted"/>